<keyword evidence="1" id="KW-0812">Transmembrane</keyword>
<feature type="transmembrane region" description="Helical" evidence="1">
    <location>
        <begin position="78"/>
        <end position="97"/>
    </location>
</feature>
<keyword evidence="1" id="KW-0472">Membrane</keyword>
<accession>A0A2G5SEI0</accession>
<organism evidence="2 3">
    <name type="scientific">Caenorhabditis nigoni</name>
    <dbReference type="NCBI Taxonomy" id="1611254"/>
    <lineage>
        <taxon>Eukaryota</taxon>
        <taxon>Metazoa</taxon>
        <taxon>Ecdysozoa</taxon>
        <taxon>Nematoda</taxon>
        <taxon>Chromadorea</taxon>
        <taxon>Rhabditida</taxon>
        <taxon>Rhabditina</taxon>
        <taxon>Rhabditomorpha</taxon>
        <taxon>Rhabditoidea</taxon>
        <taxon>Rhabditidae</taxon>
        <taxon>Peloderinae</taxon>
        <taxon>Caenorhabditis</taxon>
    </lineage>
</organism>
<protein>
    <submittedName>
        <fullName evidence="2">Uncharacterized protein</fullName>
    </submittedName>
</protein>
<feature type="transmembrane region" description="Helical" evidence="1">
    <location>
        <begin position="135"/>
        <end position="153"/>
    </location>
</feature>
<dbReference type="EMBL" id="PDUG01000013">
    <property type="protein sequence ID" value="PIC13342.1"/>
    <property type="molecule type" value="Genomic_DNA"/>
</dbReference>
<evidence type="ECO:0000256" key="1">
    <source>
        <dbReference type="SAM" id="Phobius"/>
    </source>
</evidence>
<dbReference type="Proteomes" id="UP000230233">
    <property type="component" value="Unassembled WGS sequence"/>
</dbReference>
<feature type="transmembrane region" description="Helical" evidence="1">
    <location>
        <begin position="15"/>
        <end position="33"/>
    </location>
</feature>
<feature type="transmembrane region" description="Helical" evidence="1">
    <location>
        <begin position="109"/>
        <end position="129"/>
    </location>
</feature>
<feature type="transmembrane region" description="Helical" evidence="1">
    <location>
        <begin position="54"/>
        <end position="72"/>
    </location>
</feature>
<comment type="caution">
    <text evidence="2">The sequence shown here is derived from an EMBL/GenBank/DDBJ whole genome shotgun (WGS) entry which is preliminary data.</text>
</comment>
<dbReference type="AlphaFoldDB" id="A0A2G5SEI0"/>
<evidence type="ECO:0000313" key="3">
    <source>
        <dbReference type="Proteomes" id="UP000230233"/>
    </source>
</evidence>
<keyword evidence="3" id="KW-1185">Reference proteome</keyword>
<reference evidence="3" key="1">
    <citation type="submission" date="2017-10" db="EMBL/GenBank/DDBJ databases">
        <title>Rapid genome shrinkage in a self-fertile nematode reveals novel sperm competition proteins.</title>
        <authorList>
            <person name="Yin D."/>
            <person name="Schwarz E.M."/>
            <person name="Thomas C.G."/>
            <person name="Felde R.L."/>
            <person name="Korf I.F."/>
            <person name="Cutter A.D."/>
            <person name="Schartner C.M."/>
            <person name="Ralston E.J."/>
            <person name="Meyer B.J."/>
            <person name="Haag E.S."/>
        </authorList>
    </citation>
    <scope>NUCLEOTIDE SEQUENCE [LARGE SCALE GENOMIC DNA]</scope>
    <source>
        <strain evidence="3">JU1422</strain>
    </source>
</reference>
<evidence type="ECO:0000313" key="2">
    <source>
        <dbReference type="EMBL" id="PIC13342.1"/>
    </source>
</evidence>
<sequence>MLLVQSQPKELQGNVLFTCFCLIVGYRMFHFVSSVVFDEPIHDKTFYKNHLEQALIGGIVHSCIQILLEIFLDLDNLVHFTILLLSNLIYVGFYVRHTMCIHNYCFFDITYYYFLISLLPIAGLAFFMRNQKWEFPPYILFLIFMITLCLVDWTMMKLGWLRVDITVNGLKKVNMETLPTVCDKVEQSNEMSYETKAGPVGTVFNLNHWVKSY</sequence>
<gene>
    <name evidence="2" type="ORF">B9Z55_027749</name>
</gene>
<proteinExistence type="predicted"/>
<keyword evidence="1" id="KW-1133">Transmembrane helix</keyword>
<name>A0A2G5SEI0_9PELO</name>